<evidence type="ECO:0000256" key="1">
    <source>
        <dbReference type="SAM" id="SignalP"/>
    </source>
</evidence>
<dbReference type="Proteomes" id="UP000451233">
    <property type="component" value="Unassembled WGS sequence"/>
</dbReference>
<dbReference type="Gene3D" id="3.10.450.50">
    <property type="match status" value="1"/>
</dbReference>
<reference evidence="2 3" key="1">
    <citation type="submission" date="2019-11" db="EMBL/GenBank/DDBJ databases">
        <title>Pedobacter sp. HMF7056 Genome sequencing and assembly.</title>
        <authorList>
            <person name="Kang H."/>
            <person name="Kim H."/>
            <person name="Joh K."/>
        </authorList>
    </citation>
    <scope>NUCLEOTIDE SEQUENCE [LARGE SCALE GENOMIC DNA]</scope>
    <source>
        <strain evidence="2 3">HMF7056</strain>
    </source>
</reference>
<accession>A0A7K1XZ69</accession>
<dbReference type="AlphaFoldDB" id="A0A7K1XZ69"/>
<dbReference type="SUPFAM" id="SSF54427">
    <property type="entry name" value="NTF2-like"/>
    <property type="match status" value="1"/>
</dbReference>
<dbReference type="RefSeq" id="WP_160907311.1">
    <property type="nucleotide sequence ID" value="NZ_WVHS01000003.1"/>
</dbReference>
<name>A0A7K1XZ69_9SPHI</name>
<gene>
    <name evidence="2" type="ORF">GS398_13405</name>
</gene>
<evidence type="ECO:0000313" key="3">
    <source>
        <dbReference type="Proteomes" id="UP000451233"/>
    </source>
</evidence>
<feature type="chain" id="PRO_5029551692" description="Nuclear transport factor 2 family protein" evidence="1">
    <location>
        <begin position="22"/>
        <end position="152"/>
    </location>
</feature>
<keyword evidence="3" id="KW-1185">Reference proteome</keyword>
<proteinExistence type="predicted"/>
<organism evidence="2 3">
    <name type="scientific">Hufsiella ginkgonis</name>
    <dbReference type="NCBI Taxonomy" id="2695274"/>
    <lineage>
        <taxon>Bacteria</taxon>
        <taxon>Pseudomonadati</taxon>
        <taxon>Bacteroidota</taxon>
        <taxon>Sphingobacteriia</taxon>
        <taxon>Sphingobacteriales</taxon>
        <taxon>Sphingobacteriaceae</taxon>
        <taxon>Hufsiella</taxon>
    </lineage>
</organism>
<keyword evidence="1" id="KW-0732">Signal</keyword>
<dbReference type="InterPro" id="IPR032710">
    <property type="entry name" value="NTF2-like_dom_sf"/>
</dbReference>
<evidence type="ECO:0000313" key="2">
    <source>
        <dbReference type="EMBL" id="MXV16305.1"/>
    </source>
</evidence>
<feature type="signal peptide" evidence="1">
    <location>
        <begin position="1"/>
        <end position="21"/>
    </location>
</feature>
<protein>
    <recommendedName>
        <fullName evidence="4">Nuclear transport factor 2 family protein</fullName>
    </recommendedName>
</protein>
<comment type="caution">
    <text evidence="2">The sequence shown here is derived from an EMBL/GenBank/DDBJ whole genome shotgun (WGS) entry which is preliminary data.</text>
</comment>
<dbReference type="EMBL" id="WVHS01000003">
    <property type="protein sequence ID" value="MXV16305.1"/>
    <property type="molecule type" value="Genomic_DNA"/>
</dbReference>
<sequence length="152" mass="16854">MKKRALLLLTFSFLFSVTAFAQSPETDAVKKVINTLFEGMRKGDSALVKTTFAPGMVLQTIPASLTLAVKTDDPASFLKAVGAPHPAVWDERITFNYVLIDGRLASVWTNYKFYTGDQFSHCGVNSFQLVKGPNGWKIVYLVDTRRKDECPG</sequence>
<evidence type="ECO:0008006" key="4">
    <source>
        <dbReference type="Google" id="ProtNLM"/>
    </source>
</evidence>